<dbReference type="Proteomes" id="UP000006064">
    <property type="component" value="Chromosome"/>
</dbReference>
<dbReference type="EMBL" id="CP003651">
    <property type="protein sequence ID" value="AFL94769.1"/>
    <property type="molecule type" value="Genomic_DNA"/>
</dbReference>
<dbReference type="STRING" id="163003.CL1_0562"/>
<dbReference type="KEGG" id="thm:CL1_0562"/>
<reference evidence="2 3" key="1">
    <citation type="journal article" date="2012" name="J. Bacteriol.">
        <title>Complete Genome Sequence of the Hyperthermophilic Archaeon Thermococcus sp. Strain CL1, Isolated from a Paralvinella sp. Polychaete Worm Collected from a Hydrothermal Vent.</title>
        <authorList>
            <person name="Jung J.H."/>
            <person name="Holden J.F."/>
            <person name="Seo D.H."/>
            <person name="Park K.H."/>
            <person name="Shin H."/>
            <person name="Ryu S."/>
            <person name="Lee J.H."/>
            <person name="Park C.S."/>
        </authorList>
    </citation>
    <scope>NUCLEOTIDE SEQUENCE [LARGE SCALE GENOMIC DNA]</scope>
    <source>
        <strain evidence="3">DSM 27260 / KACC 17922 / CL1</strain>
    </source>
</reference>
<sequence length="86" mass="9398">MGELRLSDYSSDVVILSFLLLVVSALAVPWLEVSIGSLGDFLYLLVLPWVVLVPLHEGLHALLPKFLVPRFGSELPPLESSSLLLS</sequence>
<evidence type="ECO:0000256" key="1">
    <source>
        <dbReference type="SAM" id="Phobius"/>
    </source>
</evidence>
<name>I3ZST5_THECF</name>
<keyword evidence="1" id="KW-0472">Membrane</keyword>
<dbReference type="AlphaFoldDB" id="I3ZST5"/>
<dbReference type="HOGENOM" id="CLU_182724_0_0_2"/>
<organism evidence="2 3">
    <name type="scientific">Thermococcus cleftensis (strain DSM 27260 / KACC 17922 / CL1)</name>
    <dbReference type="NCBI Taxonomy" id="163003"/>
    <lineage>
        <taxon>Archaea</taxon>
        <taxon>Methanobacteriati</taxon>
        <taxon>Methanobacteriota</taxon>
        <taxon>Thermococci</taxon>
        <taxon>Thermococcales</taxon>
        <taxon>Thermococcaceae</taxon>
        <taxon>Thermococcus</taxon>
    </lineage>
</organism>
<keyword evidence="1" id="KW-0812">Transmembrane</keyword>
<evidence type="ECO:0000313" key="2">
    <source>
        <dbReference type="EMBL" id="AFL94769.1"/>
    </source>
</evidence>
<feature type="transmembrane region" description="Helical" evidence="1">
    <location>
        <begin position="43"/>
        <end position="63"/>
    </location>
</feature>
<proteinExistence type="predicted"/>
<protein>
    <submittedName>
        <fullName evidence="2">Uncharacterized protein</fullName>
    </submittedName>
</protein>
<keyword evidence="3" id="KW-1185">Reference proteome</keyword>
<feature type="transmembrane region" description="Helical" evidence="1">
    <location>
        <begin position="12"/>
        <end position="31"/>
    </location>
</feature>
<evidence type="ECO:0000313" key="3">
    <source>
        <dbReference type="Proteomes" id="UP000006064"/>
    </source>
</evidence>
<accession>I3ZST5</accession>
<keyword evidence="1" id="KW-1133">Transmembrane helix</keyword>
<gene>
    <name evidence="2" type="ORF">CL1_0562</name>
</gene>